<feature type="compositionally biased region" description="Polar residues" evidence="1">
    <location>
        <begin position="199"/>
        <end position="209"/>
    </location>
</feature>
<gene>
    <name evidence="3" type="ORF">CLO192961_LOCUS427610</name>
</gene>
<organism evidence="3 4">
    <name type="scientific">Bionectria ochroleuca</name>
    <name type="common">Gliocladium roseum</name>
    <dbReference type="NCBI Taxonomy" id="29856"/>
    <lineage>
        <taxon>Eukaryota</taxon>
        <taxon>Fungi</taxon>
        <taxon>Dikarya</taxon>
        <taxon>Ascomycota</taxon>
        <taxon>Pezizomycotina</taxon>
        <taxon>Sordariomycetes</taxon>
        <taxon>Hypocreomycetidae</taxon>
        <taxon>Hypocreales</taxon>
        <taxon>Bionectriaceae</taxon>
        <taxon>Clonostachys</taxon>
    </lineage>
</organism>
<reference evidence="3 4" key="1">
    <citation type="submission" date="2019-06" db="EMBL/GenBank/DDBJ databases">
        <authorList>
            <person name="Broberg M."/>
        </authorList>
    </citation>
    <scope>NUCLEOTIDE SEQUENCE [LARGE SCALE GENOMIC DNA]</scope>
</reference>
<feature type="compositionally biased region" description="Acidic residues" evidence="1">
    <location>
        <begin position="321"/>
        <end position="341"/>
    </location>
</feature>
<dbReference type="Proteomes" id="UP000766486">
    <property type="component" value="Unassembled WGS sequence"/>
</dbReference>
<evidence type="ECO:0000313" key="4">
    <source>
        <dbReference type="Proteomes" id="UP000766486"/>
    </source>
</evidence>
<evidence type="ECO:0000256" key="1">
    <source>
        <dbReference type="SAM" id="MobiDB-lite"/>
    </source>
</evidence>
<evidence type="ECO:0000313" key="3">
    <source>
        <dbReference type="EMBL" id="VUC35852.1"/>
    </source>
</evidence>
<protein>
    <recommendedName>
        <fullName evidence="2">Inner kinetochore subunit AME1 domain-containing protein</fullName>
    </recommendedName>
</protein>
<accession>A0ABY6UWP5</accession>
<dbReference type="EMBL" id="CABFNS010000922">
    <property type="protein sequence ID" value="VUC35852.1"/>
    <property type="molecule type" value="Genomic_DNA"/>
</dbReference>
<evidence type="ECO:0000259" key="2">
    <source>
        <dbReference type="Pfam" id="PF20994"/>
    </source>
</evidence>
<dbReference type="InterPro" id="IPR048743">
    <property type="entry name" value="AME1"/>
</dbReference>
<feature type="region of interest" description="Disordered" evidence="1">
    <location>
        <begin position="1"/>
        <end position="232"/>
    </location>
</feature>
<name>A0ABY6UWP5_BIOOC</name>
<feature type="compositionally biased region" description="Acidic residues" evidence="1">
    <location>
        <begin position="275"/>
        <end position="290"/>
    </location>
</feature>
<comment type="caution">
    <text evidence="3">The sequence shown here is derived from an EMBL/GenBank/DDBJ whole genome shotgun (WGS) entry which is preliminary data.</text>
</comment>
<feature type="region of interest" description="Disordered" evidence="1">
    <location>
        <begin position="244"/>
        <end position="414"/>
    </location>
</feature>
<sequence length="649" mass="71599">MATGREARAERLNDRLRGAQRVNLGDDSFNLDIPGLDPAVFAAPQPPSSPRQPGSSSAKRRRLNDAPNSVPSDRSGGASKDPYDLSNTSKDSEEAADASATNGEQAEEGDTRESPIPANQNSNHVPDSEGEPEDEPDELEVLPEPSSTSASGRPSRARTSFVEEIEESPVSKPGSGRRRTVAVSSALASSARLRDEMGSDSSMPSSPLTRKSRRSDAAFSDRRASRLSMTEELQFDEIDEIASQLLSQAQERSPSRELGSVLEPGEMEGAPAPDDKEDEEGEEEEAEEISATEAAKALRGRRPRQSLRSGSVELGSRDRGEGDEDEYEEGEEAEEEEDEAPEPIPEPAPRRQRGKPNKSPATQKQPAQKPRKRTSQKQKPEKARPTAPPKPRRSSGARRKSDEGSVEDGGEGENAIEVTVQRFVNFRKRRRNDDDEADEIDPLQLDIPFANSSRENAVDVFAQVCEEVISNTLNQFEQHAQNAPDAAKKKEFRIKIRAVEAYREVLKSRLLQHAIHLNHWHSLRKRVRQTQKEKLALREEILRIKGEREQVALRMDAVRAKYEADNKEATFLLNTSSTMHDIDMAVSKGQDAPQLSGKAQKEAELSNLEFLVAQLTDQVSSSSGSGGILHQVQDFNAFLERAAQALESR</sequence>
<feature type="compositionally biased region" description="Acidic residues" evidence="1">
    <location>
        <begin position="128"/>
        <end position="141"/>
    </location>
</feature>
<proteinExistence type="predicted"/>
<dbReference type="Pfam" id="PF20994">
    <property type="entry name" value="CENPU"/>
    <property type="match status" value="1"/>
</dbReference>
<feature type="domain" description="Inner kinetochore subunit AME1" evidence="2">
    <location>
        <begin position="456"/>
        <end position="641"/>
    </location>
</feature>
<feature type="compositionally biased region" description="Basic and acidic residues" evidence="1">
    <location>
        <begin position="1"/>
        <end position="17"/>
    </location>
</feature>
<feature type="compositionally biased region" description="Basic and acidic residues" evidence="1">
    <location>
        <begin position="214"/>
        <end position="224"/>
    </location>
</feature>
<feature type="compositionally biased region" description="Low complexity" evidence="1">
    <location>
        <begin position="181"/>
        <end position="191"/>
    </location>
</feature>
<keyword evidence="4" id="KW-1185">Reference proteome</keyword>